<feature type="transmembrane region" description="Helical" evidence="5">
    <location>
        <begin position="6"/>
        <end position="24"/>
    </location>
</feature>
<dbReference type="InterPro" id="IPR020910">
    <property type="entry name" value="UPF0370"/>
</dbReference>
<name>A0A6G9ICI5_9GAMM</name>
<proteinExistence type="predicted"/>
<evidence type="ECO:0000256" key="1">
    <source>
        <dbReference type="ARBA" id="ARBA00022475"/>
    </source>
</evidence>
<dbReference type="AlphaFoldDB" id="A0A6G9ICI5"/>
<keyword evidence="2 5" id="KW-0812">Transmembrane</keyword>
<dbReference type="RefSeq" id="WP_166917210.1">
    <property type="nucleotide sequence ID" value="NZ_CP050253.1"/>
</dbReference>
<keyword evidence="4 5" id="KW-0472">Membrane</keyword>
<dbReference type="FunCoup" id="A0A6G9ICI5">
    <property type="interactions" value="54"/>
</dbReference>
<evidence type="ECO:0000313" key="6">
    <source>
        <dbReference type="EMBL" id="QIQ21933.1"/>
    </source>
</evidence>
<evidence type="ECO:0000256" key="2">
    <source>
        <dbReference type="ARBA" id="ARBA00022692"/>
    </source>
</evidence>
<organism evidence="6 7">
    <name type="scientific">Zophobihabitans entericus</name>
    <dbReference type="NCBI Taxonomy" id="1635327"/>
    <lineage>
        <taxon>Bacteria</taxon>
        <taxon>Pseudomonadati</taxon>
        <taxon>Pseudomonadota</taxon>
        <taxon>Gammaproteobacteria</taxon>
        <taxon>Orbales</taxon>
        <taxon>Orbaceae</taxon>
        <taxon>Zophobihabitans</taxon>
    </lineage>
</organism>
<dbReference type="InParanoid" id="A0A6G9ICI5"/>
<evidence type="ECO:0000256" key="3">
    <source>
        <dbReference type="ARBA" id="ARBA00022989"/>
    </source>
</evidence>
<evidence type="ECO:0000256" key="5">
    <source>
        <dbReference type="SAM" id="Phobius"/>
    </source>
</evidence>
<dbReference type="KEGG" id="orb:IPMB12_09730"/>
<reference evidence="6 7" key="1">
    <citation type="submission" date="2020-03" db="EMBL/GenBank/DDBJ databases">
        <title>Complete genome sequence of Orbus sp. IPMB12 (BCRC 80908).</title>
        <authorList>
            <person name="Lo W.-S."/>
            <person name="Chang T.-H."/>
            <person name="Kuo C.-H."/>
        </authorList>
    </citation>
    <scope>NUCLEOTIDE SEQUENCE [LARGE SCALE GENOMIC DNA]</scope>
    <source>
        <strain evidence="6 7">IPMB12</strain>
    </source>
</reference>
<sequence length="58" mass="7107">MEWLKEYWWIIIPLLLLGVILNGIKDLKKLSFKEYLEKKKGIKPIPYDDDEEDDWKKK</sequence>
<keyword evidence="7" id="KW-1185">Reference proteome</keyword>
<protein>
    <submittedName>
        <fullName evidence="6">YpfN family protein</fullName>
    </submittedName>
</protein>
<keyword evidence="3 5" id="KW-1133">Transmembrane helix</keyword>
<gene>
    <name evidence="6" type="ORF">IPMB12_09730</name>
</gene>
<keyword evidence="1" id="KW-1003">Cell membrane</keyword>
<dbReference type="Pfam" id="PF13980">
    <property type="entry name" value="UPF0370"/>
    <property type="match status" value="1"/>
</dbReference>
<dbReference type="Proteomes" id="UP000501168">
    <property type="component" value="Chromosome"/>
</dbReference>
<dbReference type="EMBL" id="CP050253">
    <property type="protein sequence ID" value="QIQ21933.1"/>
    <property type="molecule type" value="Genomic_DNA"/>
</dbReference>
<evidence type="ECO:0000313" key="7">
    <source>
        <dbReference type="Proteomes" id="UP000501168"/>
    </source>
</evidence>
<evidence type="ECO:0000256" key="4">
    <source>
        <dbReference type="ARBA" id="ARBA00023136"/>
    </source>
</evidence>
<accession>A0A6G9ICI5</accession>